<evidence type="ECO:0000313" key="10">
    <source>
        <dbReference type="Proteomes" id="UP000197424"/>
    </source>
</evidence>
<dbReference type="PANTHER" id="PTHR34824">
    <property type="entry name" value="HEAT-INDUCIBLE TRANSCRIPTION REPRESSOR HRCA"/>
    <property type="match status" value="1"/>
</dbReference>
<dbReference type="GeneID" id="75110551"/>
<dbReference type="EMBL" id="JAJAXM010000010">
    <property type="protein sequence ID" value="MCG9025756.1"/>
    <property type="molecule type" value="Genomic_DNA"/>
</dbReference>
<proteinExistence type="inferred from homology"/>
<keyword evidence="1 5" id="KW-0678">Repressor</keyword>
<dbReference type="SUPFAM" id="SSF55781">
    <property type="entry name" value="GAF domain-like"/>
    <property type="match status" value="1"/>
</dbReference>
<dbReference type="Pfam" id="PF01628">
    <property type="entry name" value="HrcA"/>
    <property type="match status" value="1"/>
</dbReference>
<reference evidence="8" key="1">
    <citation type="journal article" date="2017" name="J. Antimicrob. Chemother.">
        <title>Emergence and genomic analysis of MDR Laribacter hongkongensis strain HLGZ1 from Guangzhou, China.</title>
        <authorList>
            <person name="Wu H.K."/>
            <person name="Chen J.H."/>
            <person name="Yang L."/>
            <person name="Li A.R."/>
            <person name="Su D.H."/>
            <person name="Lin Y.P."/>
            <person name="Chen D.Q."/>
        </authorList>
    </citation>
    <scope>NUCLEOTIDE SEQUENCE</scope>
    <source>
        <strain evidence="8">HLGZ1</strain>
    </source>
</reference>
<dbReference type="AlphaFoldDB" id="A0A248LI81"/>
<evidence type="ECO:0000256" key="3">
    <source>
        <dbReference type="ARBA" id="ARBA00023016"/>
    </source>
</evidence>
<dbReference type="SMR" id="A0A248LI81"/>
<sequence length="347" mass="37908">MLNDRAQRLLKTLVERYIADGQPVGSRTLTQLSGLDISPASVRNVMAELEDMGLVASPHTSAGRVPTARGYRVFVDKLLTMHPLEQQALRQVESGIHPDSPLRMAAAASQLLSDLTHFAGVVITPQRADAAFRQIEFLRLSEKRILLILVTPLGDVQNHLLVTDRDYTPGELIETANYLNHHYAGQSLEHITRDLEQELASLQGHIARLMTAAIHASKEATSQDDIVVSGEKRLLSVEELSSDLASLRRLFDMFEHKTELLHLLNISRQAQGVSLFIGEESGLSPLDGCTVVTAPYTFDGTRVGTLGVVGPTRMNYERVIPIVDITARLVSSALSSPLSGSDAPSSH</sequence>
<evidence type="ECO:0000313" key="11">
    <source>
        <dbReference type="Proteomes" id="UP001200247"/>
    </source>
</evidence>
<name>A0A248LI81_9NEIS</name>
<evidence type="ECO:0000256" key="1">
    <source>
        <dbReference type="ARBA" id="ARBA00022491"/>
    </source>
</evidence>
<dbReference type="InterPro" id="IPR002571">
    <property type="entry name" value="HrcA"/>
</dbReference>
<dbReference type="Gene3D" id="1.10.10.10">
    <property type="entry name" value="Winged helix-like DNA-binding domain superfamily/Winged helix DNA-binding domain"/>
    <property type="match status" value="1"/>
</dbReference>
<dbReference type="PANTHER" id="PTHR34824:SF1">
    <property type="entry name" value="HEAT-INDUCIBLE TRANSCRIPTION REPRESSOR HRCA"/>
    <property type="match status" value="1"/>
</dbReference>
<dbReference type="PIRSF" id="PIRSF005485">
    <property type="entry name" value="HrcA"/>
    <property type="match status" value="1"/>
</dbReference>
<keyword evidence="2 5" id="KW-0805">Transcription regulation</keyword>
<reference evidence="10" key="2">
    <citation type="submission" date="2017-06" db="EMBL/GenBank/DDBJ databases">
        <title>Whole genome sequence of Laribacter hongkongensis LHGZ1.</title>
        <authorList>
            <person name="Chen D."/>
            <person name="Wu H."/>
            <person name="Chen J."/>
        </authorList>
    </citation>
    <scope>NUCLEOTIDE SEQUENCE [LARGE SCALE GENOMIC DNA]</scope>
    <source>
        <strain evidence="10">LHGZ1</strain>
    </source>
</reference>
<keyword evidence="3 5" id="KW-0346">Stress response</keyword>
<keyword evidence="4 5" id="KW-0804">Transcription</keyword>
<dbReference type="InterPro" id="IPR036388">
    <property type="entry name" value="WH-like_DNA-bd_sf"/>
</dbReference>
<dbReference type="OMA" id="GPKRMDY"/>
<reference evidence="8" key="3">
    <citation type="submission" date="2017-06" db="EMBL/GenBank/DDBJ databases">
        <authorList>
            <person name="Kim H.J."/>
            <person name="Triplett B.A."/>
        </authorList>
    </citation>
    <scope>NUCLEOTIDE SEQUENCE</scope>
    <source>
        <strain evidence="8">HLGZ1</strain>
    </source>
</reference>
<dbReference type="Proteomes" id="UP000197424">
    <property type="component" value="Chromosome"/>
</dbReference>
<feature type="domain" description="Heat-inducible transcription repressor HrcA C-terminal" evidence="6">
    <location>
        <begin position="107"/>
        <end position="320"/>
    </location>
</feature>
<comment type="similarity">
    <text evidence="5">Belongs to the HrcA family.</text>
</comment>
<dbReference type="Gene3D" id="3.30.450.40">
    <property type="match status" value="1"/>
</dbReference>
<dbReference type="Proteomes" id="UP001200247">
    <property type="component" value="Unassembled WGS sequence"/>
</dbReference>
<dbReference type="SUPFAM" id="SSF46785">
    <property type="entry name" value="Winged helix' DNA-binding domain"/>
    <property type="match status" value="1"/>
</dbReference>
<evidence type="ECO:0000313" key="8">
    <source>
        <dbReference type="EMBL" id="ASJ24199.1"/>
    </source>
</evidence>
<dbReference type="GO" id="GO:0003677">
    <property type="term" value="F:DNA binding"/>
    <property type="evidence" value="ECO:0007669"/>
    <property type="project" value="InterPro"/>
</dbReference>
<dbReference type="NCBIfam" id="TIGR00331">
    <property type="entry name" value="hrcA"/>
    <property type="match status" value="1"/>
</dbReference>
<dbReference type="Gene3D" id="3.30.390.60">
    <property type="entry name" value="Heat-inducible transcription repressor hrca homolog, domain 3"/>
    <property type="match status" value="1"/>
</dbReference>
<dbReference type="Pfam" id="PF03444">
    <property type="entry name" value="WHD_HrcA"/>
    <property type="match status" value="1"/>
</dbReference>
<evidence type="ECO:0000256" key="4">
    <source>
        <dbReference type="ARBA" id="ARBA00023163"/>
    </source>
</evidence>
<reference evidence="9 11" key="4">
    <citation type="submission" date="2021-10" db="EMBL/GenBank/DDBJ databases">
        <title>Whole-genome sequencing analysis of Laribacter hongkongensis: virulence gene profiles, carbohydrate-active enzyme prediction, and antimicrobial resistance characterization.</title>
        <authorList>
            <person name="Yuan P."/>
            <person name="Zhan Y."/>
            <person name="Chen D."/>
        </authorList>
    </citation>
    <scope>NUCLEOTIDE SEQUENCE [LARGE SCALE GENOMIC DNA]</scope>
    <source>
        <strain evidence="9 11">W67</strain>
    </source>
</reference>
<dbReference type="InterPro" id="IPR005104">
    <property type="entry name" value="WHTH_HrcA_DNA-bd"/>
</dbReference>
<accession>A0A248LI81</accession>
<evidence type="ECO:0000259" key="6">
    <source>
        <dbReference type="Pfam" id="PF01628"/>
    </source>
</evidence>
<evidence type="ECO:0000256" key="2">
    <source>
        <dbReference type="ARBA" id="ARBA00023015"/>
    </source>
</evidence>
<dbReference type="OrthoDB" id="9783139at2"/>
<dbReference type="GO" id="GO:0045892">
    <property type="term" value="P:negative regulation of DNA-templated transcription"/>
    <property type="evidence" value="ECO:0007669"/>
    <property type="project" value="UniProtKB-UniRule"/>
</dbReference>
<comment type="function">
    <text evidence="5">Negative regulator of class I heat shock genes (grpE-dnaK-dnaJ and groELS operons). Prevents heat-shock induction of these operons.</text>
</comment>
<organism evidence="8 10">
    <name type="scientific">Laribacter hongkongensis</name>
    <dbReference type="NCBI Taxonomy" id="168471"/>
    <lineage>
        <taxon>Bacteria</taxon>
        <taxon>Pseudomonadati</taxon>
        <taxon>Pseudomonadota</taxon>
        <taxon>Betaproteobacteria</taxon>
        <taxon>Neisseriales</taxon>
        <taxon>Aquaspirillaceae</taxon>
        <taxon>Laribacter</taxon>
    </lineage>
</organism>
<evidence type="ECO:0000256" key="5">
    <source>
        <dbReference type="HAMAP-Rule" id="MF_00081"/>
    </source>
</evidence>
<evidence type="ECO:0000313" key="9">
    <source>
        <dbReference type="EMBL" id="MCG9025756.1"/>
    </source>
</evidence>
<dbReference type="EMBL" id="CP022115">
    <property type="protein sequence ID" value="ASJ24199.1"/>
    <property type="molecule type" value="Genomic_DNA"/>
</dbReference>
<gene>
    <name evidence="5 8" type="primary">hrcA</name>
    <name evidence="9" type="ORF">LH440_07540</name>
    <name evidence="8" type="ORF">LHGZ1_1368</name>
</gene>
<protein>
    <recommendedName>
        <fullName evidence="5">Heat-inducible transcription repressor HrcA</fullName>
    </recommendedName>
</protein>
<evidence type="ECO:0000259" key="7">
    <source>
        <dbReference type="Pfam" id="PF03444"/>
    </source>
</evidence>
<dbReference type="InterPro" id="IPR021153">
    <property type="entry name" value="HrcA_C"/>
</dbReference>
<dbReference type="InterPro" id="IPR023120">
    <property type="entry name" value="WHTH_transcript_rep_HrcA_IDD"/>
</dbReference>
<dbReference type="HAMAP" id="MF_00081">
    <property type="entry name" value="HrcA"/>
    <property type="match status" value="1"/>
</dbReference>
<feature type="domain" description="Winged helix-turn-helix transcription repressor HrcA DNA-binding" evidence="7">
    <location>
        <begin position="2"/>
        <end position="73"/>
    </location>
</feature>
<dbReference type="InterPro" id="IPR036390">
    <property type="entry name" value="WH_DNA-bd_sf"/>
</dbReference>
<dbReference type="InterPro" id="IPR029016">
    <property type="entry name" value="GAF-like_dom_sf"/>
</dbReference>
<dbReference type="RefSeq" id="WP_012696684.1">
    <property type="nucleotide sequence ID" value="NZ_CP022115.1"/>
</dbReference>